<proteinExistence type="predicted"/>
<keyword evidence="2" id="KW-1185">Reference proteome</keyword>
<name>A0A841CX76_9PSEU</name>
<accession>A0A841CX76</accession>
<dbReference type="RefSeq" id="WP_184698940.1">
    <property type="nucleotide sequence ID" value="NZ_JACHJN010000018.1"/>
</dbReference>
<evidence type="ECO:0000313" key="2">
    <source>
        <dbReference type="Proteomes" id="UP000547510"/>
    </source>
</evidence>
<protein>
    <submittedName>
        <fullName evidence="1">N-dimethylarginine dimethylaminohydrolase</fullName>
    </submittedName>
</protein>
<dbReference type="Gene3D" id="3.75.10.10">
    <property type="entry name" value="L-arginine/glycine Amidinotransferase, Chain A"/>
    <property type="match status" value="1"/>
</dbReference>
<dbReference type="GO" id="GO:0016787">
    <property type="term" value="F:hydrolase activity"/>
    <property type="evidence" value="ECO:0007669"/>
    <property type="project" value="UniProtKB-KW"/>
</dbReference>
<sequence>MDKPAFILNPPFSLSTEVANNIWMEELPPDLRQCDTDRAVTQFLALYRHLAAESLVFLLPTPYPDGLQDLVYTANLGIVLEHLPDRNTVVVSNFASPPRRGETEVGVRFFESMGYRTVVPDTKFEGEAELKHLHDNVYVGGYGQRSQCETYDWLESAYDMVVVKLAETDPYLYHLDCTVFPITAEQTLVCTSKFEHDELRMLEKHTEVIDVSLDSAYNGLCNSVRLNNVILNSSHIHDLRSGSDEYQDELRKNRELEDIATKLGFEVVLVNLSEYHKSGAMLSCMVMHLNRNSYQFSLL</sequence>
<dbReference type="AlphaFoldDB" id="A0A841CX76"/>
<comment type="caution">
    <text evidence="1">The sequence shown here is derived from an EMBL/GenBank/DDBJ whole genome shotgun (WGS) entry which is preliminary data.</text>
</comment>
<evidence type="ECO:0000313" key="1">
    <source>
        <dbReference type="EMBL" id="MBB5960597.1"/>
    </source>
</evidence>
<dbReference type="SUPFAM" id="SSF55909">
    <property type="entry name" value="Pentein"/>
    <property type="match status" value="1"/>
</dbReference>
<dbReference type="EMBL" id="JACHJN010000018">
    <property type="protein sequence ID" value="MBB5960597.1"/>
    <property type="molecule type" value="Genomic_DNA"/>
</dbReference>
<reference evidence="1 2" key="1">
    <citation type="submission" date="2020-08" db="EMBL/GenBank/DDBJ databases">
        <title>Genomic Encyclopedia of Type Strains, Phase III (KMG-III): the genomes of soil and plant-associated and newly described type strains.</title>
        <authorList>
            <person name="Whitman W."/>
        </authorList>
    </citation>
    <scope>NUCLEOTIDE SEQUENCE [LARGE SCALE GENOMIC DNA]</scope>
    <source>
        <strain evidence="1 2">CECT 8640</strain>
    </source>
</reference>
<dbReference type="Pfam" id="PF19420">
    <property type="entry name" value="DDAH_eukar"/>
    <property type="match status" value="1"/>
</dbReference>
<organism evidence="1 2">
    <name type="scientific">Saccharothrix tamanrassetensis</name>
    <dbReference type="NCBI Taxonomy" id="1051531"/>
    <lineage>
        <taxon>Bacteria</taxon>
        <taxon>Bacillati</taxon>
        <taxon>Actinomycetota</taxon>
        <taxon>Actinomycetes</taxon>
        <taxon>Pseudonocardiales</taxon>
        <taxon>Pseudonocardiaceae</taxon>
        <taxon>Saccharothrix</taxon>
    </lineage>
</organism>
<keyword evidence="1" id="KW-0378">Hydrolase</keyword>
<gene>
    <name evidence="1" type="ORF">FHS29_007225</name>
</gene>
<dbReference type="Proteomes" id="UP000547510">
    <property type="component" value="Unassembled WGS sequence"/>
</dbReference>